<accession>A0A1I7XTU0</accession>
<evidence type="ECO:0000259" key="2">
    <source>
        <dbReference type="Pfam" id="PF07534"/>
    </source>
</evidence>
<dbReference type="Proteomes" id="UP000095283">
    <property type="component" value="Unplaced"/>
</dbReference>
<organism evidence="3 4">
    <name type="scientific">Heterorhabditis bacteriophora</name>
    <name type="common">Entomopathogenic nematode worm</name>
    <dbReference type="NCBI Taxonomy" id="37862"/>
    <lineage>
        <taxon>Eukaryota</taxon>
        <taxon>Metazoa</taxon>
        <taxon>Ecdysozoa</taxon>
        <taxon>Nematoda</taxon>
        <taxon>Chromadorea</taxon>
        <taxon>Rhabditida</taxon>
        <taxon>Rhabditina</taxon>
        <taxon>Rhabditomorpha</taxon>
        <taxon>Strongyloidea</taxon>
        <taxon>Heterorhabditidae</taxon>
        <taxon>Heterorhabditis</taxon>
    </lineage>
</organism>
<reference evidence="4" key="1">
    <citation type="submission" date="2016-11" db="UniProtKB">
        <authorList>
            <consortium name="WormBaseParasite"/>
        </authorList>
    </citation>
    <scope>IDENTIFICATION</scope>
</reference>
<dbReference type="Pfam" id="PF07534">
    <property type="entry name" value="TLD"/>
    <property type="match status" value="1"/>
</dbReference>
<feature type="domain" description="TLDc" evidence="2">
    <location>
        <begin position="172"/>
        <end position="249"/>
    </location>
</feature>
<dbReference type="WBParaSite" id="Hba_20756">
    <property type="protein sequence ID" value="Hba_20756"/>
    <property type="gene ID" value="Hba_20756"/>
</dbReference>
<protein>
    <submittedName>
        <fullName evidence="4">E3 ubiquitin-protein ligase</fullName>
    </submittedName>
</protein>
<feature type="region of interest" description="Disordered" evidence="1">
    <location>
        <begin position="1"/>
        <end position="24"/>
    </location>
</feature>
<evidence type="ECO:0000313" key="3">
    <source>
        <dbReference type="Proteomes" id="UP000095283"/>
    </source>
</evidence>
<evidence type="ECO:0000256" key="1">
    <source>
        <dbReference type="SAM" id="MobiDB-lite"/>
    </source>
</evidence>
<proteinExistence type="predicted"/>
<evidence type="ECO:0000313" key="4">
    <source>
        <dbReference type="WBParaSite" id="Hba_20756"/>
    </source>
</evidence>
<dbReference type="InterPro" id="IPR006571">
    <property type="entry name" value="TLDc_dom"/>
</dbReference>
<name>A0A1I7XTU0_HETBA</name>
<dbReference type="AlphaFoldDB" id="A0A1I7XTU0"/>
<keyword evidence="3" id="KW-1185">Reference proteome</keyword>
<sequence length="265" mass="30106">MGNDKSKLGSSSSHSHYQDRTHTDPRVDRAFKRLAGSSDTLCYKKLLDNFSKDLSEKLWAFLSENRSTDVALTFKDFSQHASELMGNSTDIYIVVCQSVHSLLKICSEAAGVSAIKGDEQFISNVVQGMILGGHSLQHIIAWKNTVCPKFCHALQCLVLHKLLEYDFPSVDYSSDILSPLQMWYIHCSLPSVYFPADNCKWTPLYTSTTQGISINRFETTVFDYRGPTVSIFHLTDLRIIVLATDQEWRLILLLNQFRCYFISLI</sequence>